<dbReference type="CDD" id="cd02947">
    <property type="entry name" value="TRX_family"/>
    <property type="match status" value="1"/>
</dbReference>
<dbReference type="PANTHER" id="PTHR46115">
    <property type="entry name" value="THIOREDOXIN-LIKE PROTEIN 1"/>
    <property type="match status" value="1"/>
</dbReference>
<dbReference type="InterPro" id="IPR037047">
    <property type="entry name" value="PITH_dom_sf"/>
</dbReference>
<dbReference type="Pfam" id="PF06201">
    <property type="entry name" value="PITH"/>
    <property type="match status" value="1"/>
</dbReference>
<dbReference type="PROSITE" id="PS51532">
    <property type="entry name" value="PITH"/>
    <property type="match status" value="1"/>
</dbReference>
<accession>A0A0D2BFJ2</accession>
<proteinExistence type="inferred from homology"/>
<dbReference type="GeneID" id="27332051"/>
<protein>
    <recommendedName>
        <fullName evidence="3">PITH domain-containing protein</fullName>
    </recommendedName>
</protein>
<dbReference type="STRING" id="91928.A0A0D2BFJ2"/>
<evidence type="ECO:0000313" key="4">
    <source>
        <dbReference type="EMBL" id="KIW17773.1"/>
    </source>
</evidence>
<dbReference type="HOGENOM" id="CLU_072377_0_0_1"/>
<dbReference type="Proteomes" id="UP000053328">
    <property type="component" value="Unassembled WGS sequence"/>
</dbReference>
<dbReference type="Gene3D" id="2.60.120.470">
    <property type="entry name" value="PITH domain"/>
    <property type="match status" value="1"/>
</dbReference>
<dbReference type="SUPFAM" id="SSF52833">
    <property type="entry name" value="Thioredoxin-like"/>
    <property type="match status" value="1"/>
</dbReference>
<dbReference type="InterPro" id="IPR013766">
    <property type="entry name" value="Thioredoxin_domain"/>
</dbReference>
<reference evidence="4 5" key="1">
    <citation type="submission" date="2015-01" db="EMBL/GenBank/DDBJ databases">
        <title>The Genome Sequence of Exophiala spinifera CBS89968.</title>
        <authorList>
            <consortium name="The Broad Institute Genomics Platform"/>
            <person name="Cuomo C."/>
            <person name="de Hoog S."/>
            <person name="Gorbushina A."/>
            <person name="Stielow B."/>
            <person name="Teixiera M."/>
            <person name="Abouelleil A."/>
            <person name="Chapman S.B."/>
            <person name="Priest M."/>
            <person name="Young S.K."/>
            <person name="Wortman J."/>
            <person name="Nusbaum C."/>
            <person name="Birren B."/>
        </authorList>
    </citation>
    <scope>NUCLEOTIDE SEQUENCE [LARGE SCALE GENOMIC DNA]</scope>
    <source>
        <strain evidence="4 5">CBS 89968</strain>
    </source>
</reference>
<dbReference type="RefSeq" id="XP_016237989.1">
    <property type="nucleotide sequence ID" value="XM_016379312.1"/>
</dbReference>
<dbReference type="VEuPathDB" id="FungiDB:PV08_04968"/>
<dbReference type="SUPFAM" id="SSF49785">
    <property type="entry name" value="Galactose-binding domain-like"/>
    <property type="match status" value="1"/>
</dbReference>
<sequence>MADDRIIYMVSTRQFSTALSSSPVVVAEFFDKNSISERIAPTYERIARRHSQPKKITFARIQVDHQSDIANSYGVTTTPTYMIFKNARRVGTLVDPRAEELEEFLKDVTDEFRTMETTEAGHSASDSPWYGAELPRGYVDVTDQVDFLGLELLNWDSSHGNARKLISKDKPSATPEAKADFVQSDTDEQLMLYIPFQSTLKIHSVHLTSLPDNTDDDESPSRPKLIKFYTNKPHILGFDEADGAPPTQEVTLTEKDWNPTTGTAKIDLRIVKFQNVSSVVIFIVESEGDNEKVRLDRIRIVGETGEKRDGKIEKVASDD</sequence>
<dbReference type="InterPro" id="IPR036249">
    <property type="entry name" value="Thioredoxin-like_sf"/>
</dbReference>
<gene>
    <name evidence="4" type="ORF">PV08_04968</name>
</gene>
<organism evidence="4 5">
    <name type="scientific">Exophiala spinifera</name>
    <dbReference type="NCBI Taxonomy" id="91928"/>
    <lineage>
        <taxon>Eukaryota</taxon>
        <taxon>Fungi</taxon>
        <taxon>Dikarya</taxon>
        <taxon>Ascomycota</taxon>
        <taxon>Pezizomycotina</taxon>
        <taxon>Eurotiomycetes</taxon>
        <taxon>Chaetothyriomycetidae</taxon>
        <taxon>Chaetothyriales</taxon>
        <taxon>Herpotrichiellaceae</taxon>
        <taxon>Exophiala</taxon>
    </lineage>
</organism>
<keyword evidence="5" id="KW-1185">Reference proteome</keyword>
<dbReference type="Pfam" id="PF00085">
    <property type="entry name" value="Thioredoxin"/>
    <property type="match status" value="1"/>
</dbReference>
<dbReference type="InterPro" id="IPR008979">
    <property type="entry name" value="Galactose-bd-like_sf"/>
</dbReference>
<evidence type="ECO:0000256" key="2">
    <source>
        <dbReference type="ARBA" id="ARBA00023157"/>
    </source>
</evidence>
<dbReference type="InterPro" id="IPR010400">
    <property type="entry name" value="PITH_dom"/>
</dbReference>
<evidence type="ECO:0000313" key="5">
    <source>
        <dbReference type="Proteomes" id="UP000053328"/>
    </source>
</evidence>
<comment type="similarity">
    <text evidence="1">Belongs to the thioredoxin family.</text>
</comment>
<dbReference type="GO" id="GO:0005737">
    <property type="term" value="C:cytoplasm"/>
    <property type="evidence" value="ECO:0007669"/>
    <property type="project" value="UniProtKB-ARBA"/>
</dbReference>
<evidence type="ECO:0000256" key="1">
    <source>
        <dbReference type="ARBA" id="ARBA00008987"/>
    </source>
</evidence>
<dbReference type="OrthoDB" id="2121326at2759"/>
<keyword evidence="2" id="KW-1015">Disulfide bond</keyword>
<feature type="domain" description="PITH" evidence="3">
    <location>
        <begin position="130"/>
        <end position="319"/>
    </location>
</feature>
<evidence type="ECO:0000259" key="3">
    <source>
        <dbReference type="PROSITE" id="PS51532"/>
    </source>
</evidence>
<dbReference type="AlphaFoldDB" id="A0A0D2BFJ2"/>
<name>A0A0D2BFJ2_9EURO</name>
<dbReference type="EMBL" id="KN847494">
    <property type="protein sequence ID" value="KIW17773.1"/>
    <property type="molecule type" value="Genomic_DNA"/>
</dbReference>
<dbReference type="Gene3D" id="3.40.30.10">
    <property type="entry name" value="Glutaredoxin"/>
    <property type="match status" value="1"/>
</dbReference>